<dbReference type="InterPro" id="IPR029060">
    <property type="entry name" value="PIN-like_dom_sf"/>
</dbReference>
<evidence type="ECO:0008006" key="3">
    <source>
        <dbReference type="Google" id="ProtNLM"/>
    </source>
</evidence>
<evidence type="ECO:0000313" key="2">
    <source>
        <dbReference type="Proteomes" id="UP000280960"/>
    </source>
</evidence>
<name>A0A3G2R6U8_9FIRM</name>
<dbReference type="Proteomes" id="UP000280960">
    <property type="component" value="Chromosome"/>
</dbReference>
<protein>
    <recommendedName>
        <fullName evidence="3">PIN domain-containing protein</fullName>
    </recommendedName>
</protein>
<gene>
    <name evidence="1" type="ORF">D2962_11425</name>
</gene>
<accession>A0A3G2R6U8</accession>
<keyword evidence="2" id="KW-1185">Reference proteome</keyword>
<dbReference type="EMBL" id="CP033169">
    <property type="protein sequence ID" value="AYO31129.1"/>
    <property type="molecule type" value="Genomic_DNA"/>
</dbReference>
<evidence type="ECO:0000313" key="1">
    <source>
        <dbReference type="EMBL" id="AYO31129.1"/>
    </source>
</evidence>
<sequence length="67" mass="7929">MININVIFLQREHDQKIYETLVKYNDQDLSYVDASSFIIMRDLNIKKVFGFDKHFRVGGFYLVPEGV</sequence>
<dbReference type="Gene3D" id="3.40.50.1010">
    <property type="entry name" value="5'-nuclease"/>
    <property type="match status" value="1"/>
</dbReference>
<dbReference type="AlphaFoldDB" id="A0A3G2R6U8"/>
<dbReference type="SUPFAM" id="SSF88723">
    <property type="entry name" value="PIN domain-like"/>
    <property type="match status" value="1"/>
</dbReference>
<reference evidence="1 2" key="1">
    <citation type="submission" date="2018-10" db="EMBL/GenBank/DDBJ databases">
        <authorList>
            <person name="Zhang X."/>
        </authorList>
    </citation>
    <scope>NUCLEOTIDE SEQUENCE [LARGE SCALE GENOMIC DNA]</scope>
    <source>
        <strain evidence="1 2">SK-G1</strain>
    </source>
</reference>
<organism evidence="1 2">
    <name type="scientific">Biomaibacter acetigenes</name>
    <dbReference type="NCBI Taxonomy" id="2316383"/>
    <lineage>
        <taxon>Bacteria</taxon>
        <taxon>Bacillati</taxon>
        <taxon>Bacillota</taxon>
        <taxon>Clostridia</taxon>
        <taxon>Thermosediminibacterales</taxon>
        <taxon>Tepidanaerobacteraceae</taxon>
        <taxon>Biomaibacter</taxon>
    </lineage>
</organism>
<dbReference type="KEGG" id="bacg:D2962_11425"/>
<proteinExistence type="predicted"/>